<reference evidence="2" key="1">
    <citation type="submission" date="2020-05" db="UniProtKB">
        <authorList>
            <consortium name="EnsemblMetazoa"/>
        </authorList>
    </citation>
    <scope>IDENTIFICATION</scope>
    <source>
        <strain evidence="2">MAF</strain>
    </source>
</reference>
<proteinExistence type="predicted"/>
<dbReference type="VEuPathDB" id="VectorBase:AMEM004826"/>
<evidence type="ECO:0000313" key="3">
    <source>
        <dbReference type="Proteomes" id="UP000075903"/>
    </source>
</evidence>
<organism evidence="2 3">
    <name type="scientific">Anopheles merus</name>
    <name type="common">Mosquito</name>
    <dbReference type="NCBI Taxonomy" id="30066"/>
    <lineage>
        <taxon>Eukaryota</taxon>
        <taxon>Metazoa</taxon>
        <taxon>Ecdysozoa</taxon>
        <taxon>Arthropoda</taxon>
        <taxon>Hexapoda</taxon>
        <taxon>Insecta</taxon>
        <taxon>Pterygota</taxon>
        <taxon>Neoptera</taxon>
        <taxon>Endopterygota</taxon>
        <taxon>Diptera</taxon>
        <taxon>Nematocera</taxon>
        <taxon>Culicoidea</taxon>
        <taxon>Culicidae</taxon>
        <taxon>Anophelinae</taxon>
        <taxon>Anopheles</taxon>
    </lineage>
</organism>
<dbReference type="EnsemblMetazoa" id="AMEM004826-RA">
    <property type="protein sequence ID" value="AMEM004826-PA"/>
    <property type="gene ID" value="AMEM004826"/>
</dbReference>
<protein>
    <submittedName>
        <fullName evidence="2">Uncharacterized protein</fullName>
    </submittedName>
</protein>
<keyword evidence="3" id="KW-1185">Reference proteome</keyword>
<dbReference type="AlphaFoldDB" id="A0A182UWG0"/>
<name>A0A182UWG0_ANOME</name>
<evidence type="ECO:0000256" key="1">
    <source>
        <dbReference type="SAM" id="MobiDB-lite"/>
    </source>
</evidence>
<sequence length="128" mass="13946">MDRSRSIGSNRGPFVWVVMNAVASPSDRASCNLGRVDGCACSATKLHFTLMINRSLMIDSDEATIETRVHAPGVPFMSPVDEGEEKEKEQALGEGNVENPQGLGFPSRGRRRTQYDRSPFMVSSVAKG</sequence>
<evidence type="ECO:0000313" key="2">
    <source>
        <dbReference type="EnsemblMetazoa" id="AMEM004826-PA"/>
    </source>
</evidence>
<accession>A0A182UWG0</accession>
<feature type="region of interest" description="Disordered" evidence="1">
    <location>
        <begin position="73"/>
        <end position="128"/>
    </location>
</feature>
<dbReference type="Proteomes" id="UP000075903">
    <property type="component" value="Unassembled WGS sequence"/>
</dbReference>